<organism evidence="2">
    <name type="scientific">Acromyrmex echinatior</name>
    <name type="common">Panamanian leafcutter ant</name>
    <name type="synonym">Acromyrmex octospinosus echinatior</name>
    <dbReference type="NCBI Taxonomy" id="103372"/>
    <lineage>
        <taxon>Eukaryota</taxon>
        <taxon>Metazoa</taxon>
        <taxon>Ecdysozoa</taxon>
        <taxon>Arthropoda</taxon>
        <taxon>Hexapoda</taxon>
        <taxon>Insecta</taxon>
        <taxon>Pterygota</taxon>
        <taxon>Neoptera</taxon>
        <taxon>Endopterygota</taxon>
        <taxon>Hymenoptera</taxon>
        <taxon>Apocrita</taxon>
        <taxon>Aculeata</taxon>
        <taxon>Formicoidea</taxon>
        <taxon>Formicidae</taxon>
        <taxon>Myrmicinae</taxon>
        <taxon>Acromyrmex</taxon>
    </lineage>
</organism>
<keyword evidence="2" id="KW-1185">Reference proteome</keyword>
<reference evidence="1" key="1">
    <citation type="submission" date="2011-02" db="EMBL/GenBank/DDBJ databases">
        <title>The genome of the leaf-cutting ant Acromyrmex echinatior suggests key adaptations to social evolution and fungus farming.</title>
        <authorList>
            <person name="Nygaard S."/>
            <person name="Zhang G."/>
        </authorList>
    </citation>
    <scope>NUCLEOTIDE SEQUENCE</scope>
</reference>
<evidence type="ECO:0000313" key="2">
    <source>
        <dbReference type="Proteomes" id="UP000007755"/>
    </source>
</evidence>
<dbReference type="EMBL" id="GL888365">
    <property type="protein sequence ID" value="EGI62144.1"/>
    <property type="molecule type" value="Genomic_DNA"/>
</dbReference>
<gene>
    <name evidence="1" type="ORF">G5I_09550</name>
</gene>
<protein>
    <submittedName>
        <fullName evidence="1">Uncharacterized protein</fullName>
    </submittedName>
</protein>
<name>F4WUH9_ACREC</name>
<evidence type="ECO:0000313" key="1">
    <source>
        <dbReference type="EMBL" id="EGI62144.1"/>
    </source>
</evidence>
<dbReference type="Proteomes" id="UP000007755">
    <property type="component" value="Unassembled WGS sequence"/>
</dbReference>
<dbReference type="AlphaFoldDB" id="F4WUH9"/>
<sequence length="117" mass="13506">MKLVISLRPVTYVAFCVFYVDRVFRRAELFVNARSSALAFVNKPRYVPNELPYQTGEESSAEIVAKKNSKSHSLCRVMELKDLEFGTREWIGFVAVTVSQSKKYLNPWIMESCTYHS</sequence>
<dbReference type="InParanoid" id="F4WUH9"/>
<proteinExistence type="predicted"/>
<accession>F4WUH9</accession>